<keyword evidence="10" id="KW-1185">Reference proteome</keyword>
<keyword evidence="1 7" id="KW-0436">Ligase</keyword>
<evidence type="ECO:0000256" key="1">
    <source>
        <dbReference type="ARBA" id="ARBA00022598"/>
    </source>
</evidence>
<dbReference type="HAMAP" id="MF_00011">
    <property type="entry name" value="Adenylosucc_synth"/>
    <property type="match status" value="1"/>
</dbReference>
<dbReference type="SUPFAM" id="SSF52540">
    <property type="entry name" value="P-loop containing nucleoside triphosphate hydrolases"/>
    <property type="match status" value="1"/>
</dbReference>
<evidence type="ECO:0000256" key="2">
    <source>
        <dbReference type="ARBA" id="ARBA00022723"/>
    </source>
</evidence>
<comment type="subcellular location">
    <subcellularLocation>
        <location evidence="7">Cytoplasm</location>
    </subcellularLocation>
</comment>
<evidence type="ECO:0000256" key="6">
    <source>
        <dbReference type="ARBA" id="ARBA00023134"/>
    </source>
</evidence>
<comment type="function">
    <text evidence="7">Plays an important role in the de novo pathway of purine nucleotide biosynthesis. Catalyzes the first committed step in the biosynthesis of AMP from IMP.</text>
</comment>
<dbReference type="Gene3D" id="3.90.170.10">
    <property type="entry name" value="Adenylosuccinate Synthetase, subunit A, domain 3"/>
    <property type="match status" value="1"/>
</dbReference>
<dbReference type="InterPro" id="IPR027417">
    <property type="entry name" value="P-loop_NTPase"/>
</dbReference>
<feature type="binding site" description="in other chain" evidence="7">
    <location>
        <position position="250"/>
    </location>
    <ligand>
        <name>IMP</name>
        <dbReference type="ChEBI" id="CHEBI:58053"/>
        <note>ligand shared between dimeric partners</note>
    </ligand>
</feature>
<keyword evidence="5 7" id="KW-0460">Magnesium</keyword>
<keyword evidence="7" id="KW-0963">Cytoplasm</keyword>
<feature type="binding site" evidence="7">
    <location>
        <position position="47"/>
    </location>
    <ligand>
        <name>Mg(2+)</name>
        <dbReference type="ChEBI" id="CHEBI:18420"/>
    </ligand>
</feature>
<dbReference type="InterPro" id="IPR018220">
    <property type="entry name" value="Adenylosuccin_syn_GTP-bd"/>
</dbReference>
<evidence type="ECO:0000256" key="4">
    <source>
        <dbReference type="ARBA" id="ARBA00022755"/>
    </source>
</evidence>
<dbReference type="InterPro" id="IPR001114">
    <property type="entry name" value="Adenylosuccinate_synthetase"/>
</dbReference>
<evidence type="ECO:0000313" key="10">
    <source>
        <dbReference type="Proteomes" id="UP000760480"/>
    </source>
</evidence>
<dbReference type="PANTHER" id="PTHR11846:SF0">
    <property type="entry name" value="ADENYLOSUCCINATE SYNTHETASE"/>
    <property type="match status" value="1"/>
</dbReference>
<evidence type="ECO:0000256" key="8">
    <source>
        <dbReference type="RuleBase" id="RU000520"/>
    </source>
</evidence>
<keyword evidence="6 7" id="KW-0342">GTP-binding</keyword>
<evidence type="ECO:0000256" key="7">
    <source>
        <dbReference type="HAMAP-Rule" id="MF_00011"/>
    </source>
</evidence>
<comment type="caution">
    <text evidence="9">The sequence shown here is derived from an EMBL/GenBank/DDBJ whole genome shotgun (WGS) entry which is preliminary data.</text>
</comment>
<comment type="similarity">
    <text evidence="7 8">Belongs to the adenylosuccinate synthetase family.</text>
</comment>
<proteinExistence type="inferred from homology"/>
<dbReference type="PROSITE" id="PS01266">
    <property type="entry name" value="ADENYLOSUCCIN_SYN_1"/>
    <property type="match status" value="1"/>
</dbReference>
<comment type="caution">
    <text evidence="7">Lacks conserved residue(s) required for the propagation of feature annotation.</text>
</comment>
<comment type="subunit">
    <text evidence="7">Homodimer.</text>
</comment>
<sequence length="404" mass="43847">MHLNKTARVVIGAQFGDEGKGRLTAHHVMEIGDDAIVVRFNGGAQAGHTVVAPDGRRHVFSHVGSGALAGAATYLSRFFVANPILFLKELDLLAAQGVTPTVYVDPASPVTTPYDMMINQIVERERGADRHGSCGIGFGETLERNLDGRFALTVADLADPSMLTNRLDAIRREYAPARLARLGVAHTFEANADLFRSDAILEHYVEDARHFLDVTITTEARAAIRDRPLVFEGAQGLLLDQDRGCFPHVTRSNTGLRNVLALADELGLERLDVTYVTRAYLTRHGAGPLPRERPEKPYPGIVDTTNIPNEHQGTLRFAWLDLDLLGRAIHEDLSDAAAYPALTVNAGLAITCLDQLDGEAARYYRGGIQYRSSLETFVAAATEAVGLDRPLLGFGPSGELMPCG</sequence>
<feature type="binding site" description="in other chain" evidence="7">
    <location>
        <begin position="17"/>
        <end position="20"/>
    </location>
    <ligand>
        <name>IMP</name>
        <dbReference type="ChEBI" id="CHEBI:58053"/>
        <note>ligand shared between dimeric partners</note>
    </ligand>
</feature>
<dbReference type="InterPro" id="IPR042109">
    <property type="entry name" value="Adenylosuccinate_synth_dom1"/>
</dbReference>
<feature type="active site" description="Proton acceptor" evidence="7">
    <location>
        <position position="17"/>
    </location>
</feature>
<feature type="binding site" evidence="7">
    <location>
        <begin position="47"/>
        <end position="49"/>
    </location>
    <ligand>
        <name>GTP</name>
        <dbReference type="ChEBI" id="CHEBI:37565"/>
    </ligand>
</feature>
<dbReference type="EMBL" id="SPMZ01000028">
    <property type="protein sequence ID" value="NMQ19558.1"/>
    <property type="molecule type" value="Genomic_DNA"/>
</dbReference>
<feature type="binding site" evidence="7">
    <location>
        <position position="17"/>
    </location>
    <ligand>
        <name>Mg(2+)</name>
        <dbReference type="ChEBI" id="CHEBI:18420"/>
    </ligand>
</feature>
<dbReference type="Gene3D" id="3.40.440.10">
    <property type="entry name" value="Adenylosuccinate Synthetase, subunit A, domain 1"/>
    <property type="match status" value="1"/>
</dbReference>
<comment type="pathway">
    <text evidence="7 8">Purine metabolism; AMP biosynthesis via de novo pathway; AMP from IMP: step 1/2.</text>
</comment>
<feature type="active site" description="Proton donor" evidence="7">
    <location>
        <position position="48"/>
    </location>
</feature>
<dbReference type="RefSeq" id="WP_169248811.1">
    <property type="nucleotide sequence ID" value="NZ_SPMZ01000028.1"/>
</dbReference>
<dbReference type="InterPro" id="IPR042111">
    <property type="entry name" value="Adenylosuccinate_synth_dom3"/>
</dbReference>
<dbReference type="Proteomes" id="UP000760480">
    <property type="component" value="Unassembled WGS sequence"/>
</dbReference>
<dbReference type="EC" id="6.3.4.4" evidence="7 8"/>
<feature type="binding site" evidence="7">
    <location>
        <begin position="16"/>
        <end position="22"/>
    </location>
    <ligand>
        <name>GTP</name>
        <dbReference type="ChEBI" id="CHEBI:37565"/>
    </ligand>
</feature>
<keyword evidence="2 7" id="KW-0479">Metal-binding</keyword>
<keyword evidence="4 7" id="KW-0658">Purine biosynthesis</keyword>
<comment type="cofactor">
    <cofactor evidence="7">
        <name>Mg(2+)</name>
        <dbReference type="ChEBI" id="CHEBI:18420"/>
    </cofactor>
    <text evidence="7">Binds 1 Mg(2+) ion per subunit.</text>
</comment>
<evidence type="ECO:0000256" key="3">
    <source>
        <dbReference type="ARBA" id="ARBA00022741"/>
    </source>
</evidence>
<accession>A0ABX1TJJ4</accession>
<dbReference type="Gene3D" id="1.10.300.10">
    <property type="entry name" value="Adenylosuccinate Synthetase, subunit A, domain 2"/>
    <property type="match status" value="1"/>
</dbReference>
<feature type="binding site" description="in other chain" evidence="7">
    <location>
        <position position="235"/>
    </location>
    <ligand>
        <name>IMP</name>
        <dbReference type="ChEBI" id="CHEBI:58053"/>
        <note>ligand shared between dimeric partners</note>
    </ligand>
</feature>
<feature type="binding site" evidence="7">
    <location>
        <begin position="352"/>
        <end position="354"/>
    </location>
    <ligand>
        <name>GTP</name>
        <dbReference type="ChEBI" id="CHEBI:37565"/>
    </ligand>
</feature>
<dbReference type="InterPro" id="IPR042110">
    <property type="entry name" value="Adenylosuccinate_synth_dom2"/>
</dbReference>
<dbReference type="Pfam" id="PF00709">
    <property type="entry name" value="Adenylsucc_synt"/>
    <property type="match status" value="1"/>
</dbReference>
<reference evidence="9 10" key="1">
    <citation type="submission" date="2019-03" db="EMBL/GenBank/DDBJ databases">
        <title>Metabolic reconstructions from genomes of highly enriched 'Candidatus Accumulibacter' and 'Candidatus Competibacter' bioreactor populations.</title>
        <authorList>
            <person name="Annavajhala M.K."/>
            <person name="Welles L."/>
            <person name="Abbas B."/>
            <person name="Sorokin D."/>
            <person name="Park H."/>
            <person name="Van Loosdrecht M."/>
            <person name="Chandran K."/>
        </authorList>
    </citation>
    <scope>NUCLEOTIDE SEQUENCE [LARGE SCALE GENOMIC DNA]</scope>
    <source>
        <strain evidence="9 10">SBR_G</strain>
    </source>
</reference>
<protein>
    <recommendedName>
        <fullName evidence="7 8">Adenylosuccinate synthetase</fullName>
        <shortName evidence="7">AMPSase</shortName>
        <shortName evidence="7">AdSS</shortName>
        <ecNumber evidence="7 8">6.3.4.4</ecNumber>
    </recommendedName>
    <alternativeName>
        <fullName evidence="7">IMP--aspartate ligase</fullName>
    </alternativeName>
</protein>
<evidence type="ECO:0000256" key="5">
    <source>
        <dbReference type="ARBA" id="ARBA00022842"/>
    </source>
</evidence>
<name>A0ABX1TJJ4_9GAMM</name>
<organism evidence="9 10">
    <name type="scientific">Candidatus Competibacter phosphatis</name>
    <dbReference type="NCBI Taxonomy" id="221280"/>
    <lineage>
        <taxon>Bacteria</taxon>
        <taxon>Pseudomonadati</taxon>
        <taxon>Pseudomonadota</taxon>
        <taxon>Gammaproteobacteria</taxon>
        <taxon>Candidatus Competibacteraceae</taxon>
        <taxon>Candidatus Competibacter</taxon>
    </lineage>
</organism>
<keyword evidence="3 7" id="KW-0547">Nucleotide-binding</keyword>
<gene>
    <name evidence="7" type="primary">purA</name>
    <name evidence="9" type="ORF">E4P82_10355</name>
</gene>
<dbReference type="SMART" id="SM00788">
    <property type="entry name" value="Adenylsucc_synt"/>
    <property type="match status" value="1"/>
</dbReference>
<evidence type="ECO:0000313" key="9">
    <source>
        <dbReference type="EMBL" id="NMQ19558.1"/>
    </source>
</evidence>
<comment type="catalytic activity">
    <reaction evidence="7 8">
        <text>IMP + L-aspartate + GTP = N(6)-(1,2-dicarboxyethyl)-AMP + GDP + phosphate + 2 H(+)</text>
        <dbReference type="Rhea" id="RHEA:15753"/>
        <dbReference type="ChEBI" id="CHEBI:15378"/>
        <dbReference type="ChEBI" id="CHEBI:29991"/>
        <dbReference type="ChEBI" id="CHEBI:37565"/>
        <dbReference type="ChEBI" id="CHEBI:43474"/>
        <dbReference type="ChEBI" id="CHEBI:57567"/>
        <dbReference type="ChEBI" id="CHEBI:58053"/>
        <dbReference type="ChEBI" id="CHEBI:58189"/>
        <dbReference type="EC" id="6.3.4.4"/>
    </reaction>
</comment>
<dbReference type="PANTHER" id="PTHR11846">
    <property type="entry name" value="ADENYLOSUCCINATE SYNTHETASE"/>
    <property type="match status" value="1"/>
</dbReference>